<dbReference type="InterPro" id="IPR023033">
    <property type="entry name" value="Ala_tRNA_ligase_euk/bac"/>
</dbReference>
<dbReference type="Gene3D" id="3.30.980.10">
    <property type="entry name" value="Threonyl-trna Synthetase, Chain A, domain 2"/>
    <property type="match status" value="1"/>
</dbReference>
<sequence length="590" mass="66581">MTSDEIRQKFLDFFSAKGGKKGHAIIPSASLVPENDSSVLFTTAGMHPLVPYLLGEKHPLGKRLANVQKCVRTDDIDEVGDGIHHTFFEMLGHWSLGDYFKEEAIKLNFEFLTSPEWIGIPVEKINITIFEGDNDAPRDEKAAAVWKNLGIPNEQIFYLPKKENWWGPVGKSGPCGPDTEIFYEFDIPKCGENCNPSCQCGKYSELGNIVFIQYNKKTDGSYEELKQKNIDTGLGLERITAVSGENKKDDYKIDIFQPITKKIEELSGKKYENNIRVFRIIADHIRAAVFILGDERGISPSNIGQGYIVRRLIRRSIRQGKILSINKNFTSEVAKACIGTLKNIYKEIEKNKDFIFKELEKEENNFRKTLEKGMRKFEKNSDSDISGENAFILFSTYGFPIEMTQELAEEKGIKVDTEGFKKEMVKHQELSRTASAGMFKGGLADSGEETKKLHTATHLLLAALRKVLGGHVVQKGSNITAERLRLDFSYPEKLTDEQKTKVEKLVNEKIKENLPVICEEMSPKEAEKSGALGEFGHKYGEKVKVYSINNFSREICGGPHVEKTGELGEFKIKKEEASSARVRRIKAIIL</sequence>
<feature type="binding site" evidence="9">
    <location>
        <position position="454"/>
    </location>
    <ligand>
        <name>Zn(2+)</name>
        <dbReference type="ChEBI" id="CHEBI:29105"/>
    </ligand>
</feature>
<protein>
    <recommendedName>
        <fullName evidence="9">Alanine--tRNA ligase</fullName>
        <ecNumber evidence="9">6.1.1.7</ecNumber>
    </recommendedName>
    <alternativeName>
        <fullName evidence="9">Alanyl-tRNA synthetase</fullName>
        <shortName evidence="9">AlaRS</shortName>
    </alternativeName>
</protein>
<dbReference type="PANTHER" id="PTHR11777:SF9">
    <property type="entry name" value="ALANINE--TRNA LIGASE, CYTOPLASMIC"/>
    <property type="match status" value="1"/>
</dbReference>
<keyword evidence="9" id="KW-0963">Cytoplasm</keyword>
<dbReference type="InterPro" id="IPR018163">
    <property type="entry name" value="Thr/Ala-tRNA-synth_IIc_edit"/>
</dbReference>
<dbReference type="SUPFAM" id="SSF55186">
    <property type="entry name" value="ThrRS/AlaRS common domain"/>
    <property type="match status" value="1"/>
</dbReference>
<dbReference type="GO" id="GO:0002161">
    <property type="term" value="F:aminoacyl-tRNA deacylase activity"/>
    <property type="evidence" value="ECO:0007669"/>
    <property type="project" value="TreeGrafter"/>
</dbReference>
<name>A0A2H0WN42_9BACT</name>
<evidence type="ECO:0000256" key="7">
    <source>
        <dbReference type="ARBA" id="ARBA00022917"/>
    </source>
</evidence>
<organism evidence="12 13">
    <name type="scientific">Candidatus Tagabacteria bacterium CG09_land_8_20_14_0_10_41_14</name>
    <dbReference type="NCBI Taxonomy" id="1975021"/>
    <lineage>
        <taxon>Bacteria</taxon>
        <taxon>Candidatus Tagaibacteriota</taxon>
    </lineage>
</organism>
<dbReference type="SMART" id="SM00863">
    <property type="entry name" value="tRNA_SAD"/>
    <property type="match status" value="1"/>
</dbReference>
<evidence type="ECO:0000256" key="1">
    <source>
        <dbReference type="ARBA" id="ARBA00008226"/>
    </source>
</evidence>
<dbReference type="HAMAP" id="MF_00036_B">
    <property type="entry name" value="Ala_tRNA_synth_B"/>
    <property type="match status" value="1"/>
</dbReference>
<accession>A0A2H0WN42</accession>
<dbReference type="GO" id="GO:0006419">
    <property type="term" value="P:alanyl-tRNA aminoacylation"/>
    <property type="evidence" value="ECO:0007669"/>
    <property type="project" value="UniProtKB-UniRule"/>
</dbReference>
<keyword evidence="7 9" id="KW-0648">Protein biosynthesis</keyword>
<comment type="domain">
    <text evidence="9">Consists of three domains; the N-terminal catalytic domain, the editing domain and the C-terminal C-Ala domain. The editing domain removes incorrectly charged amino acids, while the C-Ala domain, along with tRNA(Ala), serves as a bridge to cooperatively bring together the editing and aminoacylation centers thus stimulating deacylation of misacylated tRNAs.</text>
</comment>
<dbReference type="InterPro" id="IPR050058">
    <property type="entry name" value="Ala-tRNA_ligase"/>
</dbReference>
<gene>
    <name evidence="9" type="primary">alaS</name>
    <name evidence="12" type="ORF">COT67_02150</name>
</gene>
<evidence type="ECO:0000256" key="8">
    <source>
        <dbReference type="ARBA" id="ARBA00023146"/>
    </source>
</evidence>
<dbReference type="NCBIfam" id="TIGR00344">
    <property type="entry name" value="alaS"/>
    <property type="match status" value="1"/>
</dbReference>
<evidence type="ECO:0000313" key="13">
    <source>
        <dbReference type="Proteomes" id="UP000230353"/>
    </source>
</evidence>
<comment type="function">
    <text evidence="9">Catalyzes the attachment of alanine to tRNA(Ala) in a two-step reaction: alanine is first activated by ATP to form Ala-AMP and then transferred to the acceptor end of tRNA(Ala). Also edits incorrectly charged Ser-tRNA(Ala) and Gly-tRNA(Ala) via its editing domain.</text>
</comment>
<dbReference type="SUPFAM" id="SSF55681">
    <property type="entry name" value="Class II aaRS and biotin synthetases"/>
    <property type="match status" value="1"/>
</dbReference>
<keyword evidence="10" id="KW-0175">Coiled coil</keyword>
<evidence type="ECO:0000256" key="4">
    <source>
        <dbReference type="ARBA" id="ARBA00022741"/>
    </source>
</evidence>
<proteinExistence type="inferred from homology"/>
<dbReference type="GO" id="GO:0008270">
    <property type="term" value="F:zinc ion binding"/>
    <property type="evidence" value="ECO:0007669"/>
    <property type="project" value="UniProtKB-UniRule"/>
</dbReference>
<evidence type="ECO:0000313" key="12">
    <source>
        <dbReference type="EMBL" id="PIS13349.1"/>
    </source>
</evidence>
<keyword evidence="9" id="KW-0479">Metal-binding</keyword>
<dbReference type="InterPro" id="IPR018162">
    <property type="entry name" value="Ala-tRNA-ligase_IIc_anticod-bd"/>
</dbReference>
<feature type="binding site" evidence="9">
    <location>
        <position position="556"/>
    </location>
    <ligand>
        <name>Zn(2+)</name>
        <dbReference type="ChEBI" id="CHEBI:29105"/>
    </ligand>
</feature>
<dbReference type="InterPro" id="IPR018164">
    <property type="entry name" value="Ala-tRNA-synth_IIc_N"/>
</dbReference>
<dbReference type="EC" id="6.1.1.7" evidence="9"/>
<dbReference type="Gene3D" id="3.30.930.10">
    <property type="entry name" value="Bira Bifunctional Protein, Domain 2"/>
    <property type="match status" value="1"/>
</dbReference>
<dbReference type="InterPro" id="IPR002318">
    <property type="entry name" value="Ala-tRNA-lgiase_IIc"/>
</dbReference>
<dbReference type="EMBL" id="PEZL01000032">
    <property type="protein sequence ID" value="PIS13349.1"/>
    <property type="molecule type" value="Genomic_DNA"/>
</dbReference>
<feature type="coiled-coil region" evidence="10">
    <location>
        <begin position="345"/>
        <end position="376"/>
    </location>
</feature>
<dbReference type="GO" id="GO:0004813">
    <property type="term" value="F:alanine-tRNA ligase activity"/>
    <property type="evidence" value="ECO:0007669"/>
    <property type="project" value="UniProtKB-UniRule"/>
</dbReference>
<evidence type="ECO:0000256" key="3">
    <source>
        <dbReference type="ARBA" id="ARBA00022598"/>
    </source>
</evidence>
<keyword evidence="2 9" id="KW-0820">tRNA-binding</keyword>
<evidence type="ECO:0000256" key="5">
    <source>
        <dbReference type="ARBA" id="ARBA00022840"/>
    </source>
</evidence>
<dbReference type="InterPro" id="IPR045864">
    <property type="entry name" value="aa-tRNA-synth_II/BPL/LPL"/>
</dbReference>
<dbReference type="PANTHER" id="PTHR11777">
    <property type="entry name" value="ALANYL-TRNA SYNTHETASE"/>
    <property type="match status" value="1"/>
</dbReference>
<dbReference type="SUPFAM" id="SSF101353">
    <property type="entry name" value="Putative anticodon-binding domain of alanyl-tRNA synthetase (AlaRS)"/>
    <property type="match status" value="1"/>
</dbReference>
<dbReference type="AlphaFoldDB" id="A0A2H0WN42"/>
<dbReference type="Pfam" id="PF01411">
    <property type="entry name" value="tRNA-synt_2c"/>
    <property type="match status" value="1"/>
</dbReference>
<dbReference type="PRINTS" id="PR00980">
    <property type="entry name" value="TRNASYNTHALA"/>
</dbReference>
<dbReference type="GO" id="GO:0005829">
    <property type="term" value="C:cytosol"/>
    <property type="evidence" value="ECO:0007669"/>
    <property type="project" value="TreeGrafter"/>
</dbReference>
<feature type="binding site" evidence="9">
    <location>
        <position position="560"/>
    </location>
    <ligand>
        <name>Zn(2+)</name>
        <dbReference type="ChEBI" id="CHEBI:29105"/>
    </ligand>
</feature>
<evidence type="ECO:0000256" key="2">
    <source>
        <dbReference type="ARBA" id="ARBA00022555"/>
    </source>
</evidence>
<reference evidence="13" key="1">
    <citation type="submission" date="2017-09" db="EMBL/GenBank/DDBJ databases">
        <title>Depth-based differentiation of microbial function through sediment-hosted aquifers and enrichment of novel symbionts in the deep terrestrial subsurface.</title>
        <authorList>
            <person name="Probst A.J."/>
            <person name="Ladd B."/>
            <person name="Jarett J.K."/>
            <person name="Geller-Mcgrath D.E."/>
            <person name="Sieber C.M.K."/>
            <person name="Emerson J.B."/>
            <person name="Anantharaman K."/>
            <person name="Thomas B.C."/>
            <person name="Malmstrom R."/>
            <person name="Stieglmeier M."/>
            <person name="Klingl A."/>
            <person name="Woyke T."/>
            <person name="Ryan C.M."/>
            <person name="Banfield J.F."/>
        </authorList>
    </citation>
    <scope>NUCLEOTIDE SEQUENCE [LARGE SCALE GENOMIC DNA]</scope>
</reference>
<comment type="cofactor">
    <cofactor evidence="9">
        <name>Zn(2+)</name>
        <dbReference type="ChEBI" id="CHEBI:29105"/>
    </cofactor>
    <text evidence="9">Binds 1 zinc ion per subunit.</text>
</comment>
<keyword evidence="8 9" id="KW-0030">Aminoacyl-tRNA synthetase</keyword>
<dbReference type="GO" id="GO:0005524">
    <property type="term" value="F:ATP binding"/>
    <property type="evidence" value="ECO:0007669"/>
    <property type="project" value="UniProtKB-UniRule"/>
</dbReference>
<keyword evidence="3 9" id="KW-0436">Ligase</keyword>
<keyword evidence="5 9" id="KW-0067">ATP-binding</keyword>
<dbReference type="FunFam" id="3.30.980.10:FF:000004">
    <property type="entry name" value="Alanine--tRNA ligase, cytoplasmic"/>
    <property type="match status" value="1"/>
</dbReference>
<evidence type="ECO:0000256" key="6">
    <source>
        <dbReference type="ARBA" id="ARBA00022884"/>
    </source>
</evidence>
<dbReference type="CDD" id="cd00673">
    <property type="entry name" value="AlaRS_core"/>
    <property type="match status" value="1"/>
</dbReference>
<dbReference type="Proteomes" id="UP000230353">
    <property type="component" value="Unassembled WGS sequence"/>
</dbReference>
<dbReference type="InterPro" id="IPR018165">
    <property type="entry name" value="Ala-tRNA-synth_IIc_core"/>
</dbReference>
<comment type="caution">
    <text evidence="12">The sequence shown here is derived from an EMBL/GenBank/DDBJ whole genome shotgun (WGS) entry which is preliminary data.</text>
</comment>
<keyword evidence="9" id="KW-0862">Zinc</keyword>
<evidence type="ECO:0000256" key="9">
    <source>
        <dbReference type="HAMAP-Rule" id="MF_00036"/>
    </source>
</evidence>
<feature type="domain" description="Alanyl-transfer RNA synthetases family profile" evidence="11">
    <location>
        <begin position="1"/>
        <end position="590"/>
    </location>
</feature>
<dbReference type="InterPro" id="IPR012947">
    <property type="entry name" value="tRNA_SAD"/>
</dbReference>
<dbReference type="PROSITE" id="PS50860">
    <property type="entry name" value="AA_TRNA_LIGASE_II_ALA"/>
    <property type="match status" value="1"/>
</dbReference>
<comment type="similarity">
    <text evidence="1 9">Belongs to the class-II aminoacyl-tRNA synthetase family.</text>
</comment>
<dbReference type="GO" id="GO:0000049">
    <property type="term" value="F:tRNA binding"/>
    <property type="evidence" value="ECO:0007669"/>
    <property type="project" value="UniProtKB-KW"/>
</dbReference>
<evidence type="ECO:0000256" key="10">
    <source>
        <dbReference type="SAM" id="Coils"/>
    </source>
</evidence>
<keyword evidence="6 9" id="KW-0694">RNA-binding</keyword>
<comment type="catalytic activity">
    <reaction evidence="9">
        <text>tRNA(Ala) + L-alanine + ATP = L-alanyl-tRNA(Ala) + AMP + diphosphate</text>
        <dbReference type="Rhea" id="RHEA:12540"/>
        <dbReference type="Rhea" id="RHEA-COMP:9657"/>
        <dbReference type="Rhea" id="RHEA-COMP:9923"/>
        <dbReference type="ChEBI" id="CHEBI:30616"/>
        <dbReference type="ChEBI" id="CHEBI:33019"/>
        <dbReference type="ChEBI" id="CHEBI:57972"/>
        <dbReference type="ChEBI" id="CHEBI:78442"/>
        <dbReference type="ChEBI" id="CHEBI:78497"/>
        <dbReference type="ChEBI" id="CHEBI:456215"/>
        <dbReference type="EC" id="6.1.1.7"/>
    </reaction>
</comment>
<dbReference type="NCBIfam" id="NF002436">
    <property type="entry name" value="PRK01584.1"/>
    <property type="match status" value="1"/>
</dbReference>
<keyword evidence="4 9" id="KW-0547">Nucleotide-binding</keyword>
<feature type="binding site" evidence="9">
    <location>
        <position position="458"/>
    </location>
    <ligand>
        <name>Zn(2+)</name>
        <dbReference type="ChEBI" id="CHEBI:29105"/>
    </ligand>
</feature>
<comment type="subcellular location">
    <subcellularLocation>
        <location evidence="9">Cytoplasm</location>
    </subcellularLocation>
</comment>
<dbReference type="Pfam" id="PF07973">
    <property type="entry name" value="tRNA_SAD"/>
    <property type="match status" value="1"/>
</dbReference>
<dbReference type="Gene3D" id="3.30.54.20">
    <property type="match status" value="1"/>
</dbReference>
<evidence type="ECO:0000259" key="11">
    <source>
        <dbReference type="PROSITE" id="PS50860"/>
    </source>
</evidence>